<feature type="region of interest" description="Disordered" evidence="12">
    <location>
        <begin position="19"/>
        <end position="111"/>
    </location>
</feature>
<dbReference type="CDD" id="cd17303">
    <property type="entry name" value="PIPKc_PIP5K_yeast_like"/>
    <property type="match status" value="1"/>
</dbReference>
<dbReference type="GO" id="GO:1902412">
    <property type="term" value="P:regulation of mitotic cytokinesis"/>
    <property type="evidence" value="ECO:0007669"/>
    <property type="project" value="EnsemblFungi"/>
</dbReference>
<dbReference type="GO" id="GO:0005543">
    <property type="term" value="F:phospholipid binding"/>
    <property type="evidence" value="ECO:0007669"/>
    <property type="project" value="EnsemblFungi"/>
</dbReference>
<dbReference type="Pfam" id="PF01504">
    <property type="entry name" value="PIP5K"/>
    <property type="match status" value="1"/>
</dbReference>
<dbReference type="GO" id="GO:0016308">
    <property type="term" value="F:1-phosphatidylinositol-4-phosphate 5-kinase activity"/>
    <property type="evidence" value="ECO:0007669"/>
    <property type="project" value="UniProtKB-EC"/>
</dbReference>
<feature type="compositionally biased region" description="Low complexity" evidence="12">
    <location>
        <begin position="34"/>
        <end position="47"/>
    </location>
</feature>
<dbReference type="InterPro" id="IPR027483">
    <property type="entry name" value="PInositol-4-P-4/5-kinase_C_sf"/>
</dbReference>
<evidence type="ECO:0000256" key="12">
    <source>
        <dbReference type="SAM" id="MobiDB-lite"/>
    </source>
</evidence>
<evidence type="ECO:0000313" key="14">
    <source>
        <dbReference type="EMBL" id="OLL22219.1"/>
    </source>
</evidence>
<gene>
    <name evidence="14" type="ORF">NEOLI_003520</name>
</gene>
<keyword evidence="7 11" id="KW-0067">ATP-binding</keyword>
<dbReference type="OrthoDB" id="20783at2759"/>
<reference evidence="14 15" key="1">
    <citation type="submission" date="2016-04" db="EMBL/GenBank/DDBJ databases">
        <title>Evolutionary innovation and constraint leading to complex multicellularity in the Ascomycota.</title>
        <authorList>
            <person name="Cisse O."/>
            <person name="Nguyen A."/>
            <person name="Hewitt D.A."/>
            <person name="Jedd G."/>
            <person name="Stajich J.E."/>
        </authorList>
    </citation>
    <scope>NUCLEOTIDE SEQUENCE [LARGE SCALE GENOMIC DNA]</scope>
    <source>
        <strain evidence="14 15">DAH-3</strain>
    </source>
</reference>
<evidence type="ECO:0000256" key="6">
    <source>
        <dbReference type="ARBA" id="ARBA00022777"/>
    </source>
</evidence>
<dbReference type="PANTHER" id="PTHR23086:SF8">
    <property type="entry name" value="PHOSPHATIDYLINOSITOL 5-PHOSPHATE 4-KINASE, ISOFORM A"/>
    <property type="match status" value="1"/>
</dbReference>
<evidence type="ECO:0000256" key="10">
    <source>
        <dbReference type="ARBA" id="ARBA00082306"/>
    </source>
</evidence>
<evidence type="ECO:0000256" key="11">
    <source>
        <dbReference type="PROSITE-ProRule" id="PRU00781"/>
    </source>
</evidence>
<dbReference type="GO" id="GO:0005886">
    <property type="term" value="C:plasma membrane"/>
    <property type="evidence" value="ECO:0007669"/>
    <property type="project" value="EnsemblFungi"/>
</dbReference>
<evidence type="ECO:0000256" key="5">
    <source>
        <dbReference type="ARBA" id="ARBA00022741"/>
    </source>
</evidence>
<dbReference type="GO" id="GO:0032153">
    <property type="term" value="C:cell division site"/>
    <property type="evidence" value="ECO:0007669"/>
    <property type="project" value="EnsemblFungi"/>
</dbReference>
<keyword evidence="15" id="KW-1185">Reference proteome</keyword>
<dbReference type="GO" id="GO:0052811">
    <property type="term" value="F:1-phosphatidylinositol-3-phosphate 4-kinase activity"/>
    <property type="evidence" value="ECO:0007669"/>
    <property type="project" value="EnsemblFungi"/>
</dbReference>
<evidence type="ECO:0000256" key="3">
    <source>
        <dbReference type="ARBA" id="ARBA00022553"/>
    </source>
</evidence>
<keyword evidence="3" id="KW-0597">Phosphoprotein</keyword>
<dbReference type="InterPro" id="IPR027484">
    <property type="entry name" value="PInositol-4-P-5-kinase_N"/>
</dbReference>
<dbReference type="FunFam" id="3.30.800.10:FF:000009">
    <property type="entry name" value="Phosphatidylinositol 4-phosphate 5-kinase its3"/>
    <property type="match status" value="1"/>
</dbReference>
<feature type="compositionally biased region" description="Low complexity" evidence="12">
    <location>
        <begin position="90"/>
        <end position="107"/>
    </location>
</feature>
<dbReference type="SUPFAM" id="SSF56104">
    <property type="entry name" value="SAICAR synthase-like"/>
    <property type="match status" value="1"/>
</dbReference>
<dbReference type="Gene3D" id="3.30.810.10">
    <property type="entry name" value="2-Layer Sandwich"/>
    <property type="match status" value="1"/>
</dbReference>
<keyword evidence="4 11" id="KW-0808">Transferase</keyword>
<dbReference type="STRING" id="1198029.A0A1U7LHU7"/>
<feature type="domain" description="PIPK" evidence="13">
    <location>
        <begin position="151"/>
        <end position="545"/>
    </location>
</feature>
<feature type="compositionally biased region" description="Pro residues" evidence="12">
    <location>
        <begin position="24"/>
        <end position="33"/>
    </location>
</feature>
<dbReference type="Gene3D" id="3.30.800.10">
    <property type="entry name" value="Phosphatidylinositol Phosphate Kinase II Beta"/>
    <property type="match status" value="1"/>
</dbReference>
<organism evidence="14 15">
    <name type="scientific">Neolecta irregularis (strain DAH-3)</name>
    <dbReference type="NCBI Taxonomy" id="1198029"/>
    <lineage>
        <taxon>Eukaryota</taxon>
        <taxon>Fungi</taxon>
        <taxon>Dikarya</taxon>
        <taxon>Ascomycota</taxon>
        <taxon>Taphrinomycotina</taxon>
        <taxon>Neolectales</taxon>
        <taxon>Neolectaceae</taxon>
        <taxon>Neolecta</taxon>
    </lineage>
</organism>
<keyword evidence="6 11" id="KW-0418">Kinase</keyword>
<dbReference type="EMBL" id="LXFE01003721">
    <property type="protein sequence ID" value="OLL22219.1"/>
    <property type="molecule type" value="Genomic_DNA"/>
</dbReference>
<dbReference type="GO" id="GO:1902635">
    <property type="term" value="P:1-phosphatidyl-1D-myo-inositol 4,5-bisphosphate biosynthetic process"/>
    <property type="evidence" value="ECO:0007669"/>
    <property type="project" value="EnsemblFungi"/>
</dbReference>
<keyword evidence="5 11" id="KW-0547">Nucleotide-binding</keyword>
<dbReference type="AlphaFoldDB" id="A0A1U7LHU7"/>
<evidence type="ECO:0000259" key="13">
    <source>
        <dbReference type="PROSITE" id="PS51455"/>
    </source>
</evidence>
<dbReference type="SMART" id="SM00330">
    <property type="entry name" value="PIPKc"/>
    <property type="match status" value="1"/>
</dbReference>
<evidence type="ECO:0000313" key="15">
    <source>
        <dbReference type="Proteomes" id="UP000186594"/>
    </source>
</evidence>
<proteinExistence type="predicted"/>
<dbReference type="OMA" id="PANHIFY"/>
<evidence type="ECO:0000256" key="7">
    <source>
        <dbReference type="ARBA" id="ARBA00022840"/>
    </source>
</evidence>
<dbReference type="PROSITE" id="PS51455">
    <property type="entry name" value="PIPK"/>
    <property type="match status" value="1"/>
</dbReference>
<dbReference type="EC" id="2.7.1.68" evidence="2"/>
<accession>A0A1U7LHU7</accession>
<dbReference type="Proteomes" id="UP000186594">
    <property type="component" value="Unassembled WGS sequence"/>
</dbReference>
<sequence>SIPLTTINHIHRHPLRYSIRIHHPPPSSTPPSSLPSTPSHSHSHSSSFTLPMPAALPSPVSLLTPTEEPRRSSTFSYPDHRNPPVHVARRLSNSFSRRRTSSSLHSLTDLPPDDETAKLAEFIRQRRAARRKRREDHDDDLVLVGTKVGEDHQNYVTAYNMLTGIRVSVSRTNAKLDRELTDADFYARHKYSFDISGNELTPSAKYDFKFKDYAPWVFRHLRAQFGLDPADYLVSLTSKYILSELGSPGKSGSFFYFSRDYRYIIKTIHHSEHKFLRKILHRYFQHIINHPNTLISQFYGLHRVKMPFGRKIHFVIMNNLFPPHNDIHQTFDLKGSLIGRDMKEDVSRDNPRATLKDLNWIRRDMHLHFGPTKRDLFLQQVRADVQLLEELRIMDYSLLVGIHDLQRGNKDNIRDSTLSVYNVGDGVARVPSKRGDRTSMKELRKIIDSMSPVSLGNPRELLEASPEQKKCIFYQDGGGFKATNRDDSAGDVIYYLGIIDCLTQYGVVKRLEHFWKGLSQEKEKISAVPPNNYGERFFSFISTQIKSQQDIISEREGFEQPVLPPEEREKQAVVLGTVTDESSGEENFLPVVRENSASDADSGRGDSGTTTTASVEHQQSAPPKSPVLNEESVGDLAISSH</sequence>
<protein>
    <recommendedName>
        <fullName evidence="2">1-phosphatidylinositol-4-phosphate 5-kinase</fullName>
        <ecNumber evidence="2">2.7.1.68</ecNumber>
    </recommendedName>
    <alternativeName>
        <fullName evidence="10">1-phosphatidylinositol 4-phosphate kinase</fullName>
    </alternativeName>
    <alternativeName>
        <fullName evidence="8">Diphosphoinositide kinase</fullName>
    </alternativeName>
    <alternativeName>
        <fullName evidence="9">PIP5K</fullName>
    </alternativeName>
</protein>
<dbReference type="InterPro" id="IPR002498">
    <property type="entry name" value="PInositol-4-P-4/5-kinase_core"/>
</dbReference>
<comment type="caution">
    <text evidence="14">The sequence shown here is derived from an EMBL/GenBank/DDBJ whole genome shotgun (WGS) entry which is preliminary data.</text>
</comment>
<dbReference type="GO" id="GO:0005524">
    <property type="term" value="F:ATP binding"/>
    <property type="evidence" value="ECO:0007669"/>
    <property type="project" value="UniProtKB-UniRule"/>
</dbReference>
<evidence type="ECO:0000256" key="4">
    <source>
        <dbReference type="ARBA" id="ARBA00022679"/>
    </source>
</evidence>
<dbReference type="PANTHER" id="PTHR23086">
    <property type="entry name" value="PHOSPHATIDYLINOSITOL-4-PHOSPHATE 5-KINASE"/>
    <property type="match status" value="1"/>
</dbReference>
<evidence type="ECO:0000256" key="1">
    <source>
        <dbReference type="ARBA" id="ARBA00000444"/>
    </source>
</evidence>
<evidence type="ECO:0000256" key="2">
    <source>
        <dbReference type="ARBA" id="ARBA00012172"/>
    </source>
</evidence>
<feature type="region of interest" description="Disordered" evidence="12">
    <location>
        <begin position="578"/>
        <end position="641"/>
    </location>
</feature>
<evidence type="ECO:0000256" key="8">
    <source>
        <dbReference type="ARBA" id="ARBA00078403"/>
    </source>
</evidence>
<evidence type="ECO:0000256" key="9">
    <source>
        <dbReference type="ARBA" id="ARBA00080374"/>
    </source>
</evidence>
<dbReference type="InterPro" id="IPR023610">
    <property type="entry name" value="PInositol-4/5-P-5/4-kinase"/>
</dbReference>
<name>A0A1U7LHU7_NEOID</name>
<comment type="catalytic activity">
    <reaction evidence="1">
        <text>a 1,2-diacyl-sn-glycero-3-phospho-(1D-myo-inositol 4-phosphate) + ATP = a 1,2-diacyl-sn-glycero-3-phospho-(1D-myo-inositol-4,5-bisphosphate) + ADP + H(+)</text>
        <dbReference type="Rhea" id="RHEA:14425"/>
        <dbReference type="ChEBI" id="CHEBI:15378"/>
        <dbReference type="ChEBI" id="CHEBI:30616"/>
        <dbReference type="ChEBI" id="CHEBI:58178"/>
        <dbReference type="ChEBI" id="CHEBI:58456"/>
        <dbReference type="ChEBI" id="CHEBI:456216"/>
        <dbReference type="EC" id="2.7.1.68"/>
    </reaction>
</comment>
<feature type="non-terminal residue" evidence="14">
    <location>
        <position position="1"/>
    </location>
</feature>